<keyword evidence="3" id="KW-1185">Reference proteome</keyword>
<dbReference type="RefSeq" id="XP_060302783.1">
    <property type="nucleotide sequence ID" value="XM_060435056.1"/>
</dbReference>
<organism evidence="2 3">
    <name type="scientific">Lasiosphaeria miniovina</name>
    <dbReference type="NCBI Taxonomy" id="1954250"/>
    <lineage>
        <taxon>Eukaryota</taxon>
        <taxon>Fungi</taxon>
        <taxon>Dikarya</taxon>
        <taxon>Ascomycota</taxon>
        <taxon>Pezizomycotina</taxon>
        <taxon>Sordariomycetes</taxon>
        <taxon>Sordariomycetidae</taxon>
        <taxon>Sordariales</taxon>
        <taxon>Lasiosphaeriaceae</taxon>
        <taxon>Lasiosphaeria</taxon>
    </lineage>
</organism>
<dbReference type="Proteomes" id="UP001172101">
    <property type="component" value="Unassembled WGS sequence"/>
</dbReference>
<gene>
    <name evidence="2" type="ORF">B0T26DRAFT_44291</name>
</gene>
<keyword evidence="1" id="KW-1133">Transmembrane helix</keyword>
<keyword evidence="1" id="KW-0812">Transmembrane</keyword>
<feature type="transmembrane region" description="Helical" evidence="1">
    <location>
        <begin position="79"/>
        <end position="99"/>
    </location>
</feature>
<keyword evidence="1" id="KW-0472">Membrane</keyword>
<evidence type="ECO:0000313" key="3">
    <source>
        <dbReference type="Proteomes" id="UP001172101"/>
    </source>
</evidence>
<feature type="transmembrane region" description="Helical" evidence="1">
    <location>
        <begin position="104"/>
        <end position="124"/>
    </location>
</feature>
<evidence type="ECO:0000256" key="1">
    <source>
        <dbReference type="SAM" id="Phobius"/>
    </source>
</evidence>
<sequence length="179" mass="20731">MNGMETFVLDYWLDREIQWWTRVGNVTITLDFSVCFVFHFSSYSFCMENHWLDRARPLIFVWVLHCFPPRGLSCIARKLIFLSQWVAALWAAKLCFLVLEGEHFCPYLCIYAFLLATGFAWGFAKFVNDAYHAIVKLCLDSLPYSGVVLLYSVFRTCHFFRNGASTVYGISSQQLGGDR</sequence>
<name>A0AA40BGP3_9PEZI</name>
<dbReference type="AlphaFoldDB" id="A0AA40BGP3"/>
<comment type="caution">
    <text evidence="2">The sequence shown here is derived from an EMBL/GenBank/DDBJ whole genome shotgun (WGS) entry which is preliminary data.</text>
</comment>
<proteinExistence type="predicted"/>
<protein>
    <submittedName>
        <fullName evidence="2">Uncharacterized protein</fullName>
    </submittedName>
</protein>
<reference evidence="2" key="1">
    <citation type="submission" date="2023-06" db="EMBL/GenBank/DDBJ databases">
        <title>Genome-scale phylogeny and comparative genomics of the fungal order Sordariales.</title>
        <authorList>
            <consortium name="Lawrence Berkeley National Laboratory"/>
            <person name="Hensen N."/>
            <person name="Bonometti L."/>
            <person name="Westerberg I."/>
            <person name="Brannstrom I.O."/>
            <person name="Guillou S."/>
            <person name="Cros-Aarteil S."/>
            <person name="Calhoun S."/>
            <person name="Haridas S."/>
            <person name="Kuo A."/>
            <person name="Mondo S."/>
            <person name="Pangilinan J."/>
            <person name="Riley R."/>
            <person name="LaButti K."/>
            <person name="Andreopoulos B."/>
            <person name="Lipzen A."/>
            <person name="Chen C."/>
            <person name="Yanf M."/>
            <person name="Daum C."/>
            <person name="Ng V."/>
            <person name="Clum A."/>
            <person name="Steindorff A."/>
            <person name="Ohm R."/>
            <person name="Martin F."/>
            <person name="Silar P."/>
            <person name="Natvig D."/>
            <person name="Lalanne C."/>
            <person name="Gautier V."/>
            <person name="Ament-velasquez S.L."/>
            <person name="Kruys A."/>
            <person name="Hutchinson M.I."/>
            <person name="Powell A.J."/>
            <person name="Barry K."/>
            <person name="Miller A.N."/>
            <person name="Grigoriev I.V."/>
            <person name="Debuchy R."/>
            <person name="Gladieux P."/>
            <person name="Thoren M.H."/>
            <person name="Johannesson H."/>
        </authorList>
    </citation>
    <scope>NUCLEOTIDE SEQUENCE</scope>
    <source>
        <strain evidence="2">SMH2392-1A</strain>
    </source>
</reference>
<accession>A0AA40BGP3</accession>
<dbReference type="GeneID" id="85318326"/>
<dbReference type="EMBL" id="JAUIRO010000001">
    <property type="protein sequence ID" value="KAK0733906.1"/>
    <property type="molecule type" value="Genomic_DNA"/>
</dbReference>
<evidence type="ECO:0000313" key="2">
    <source>
        <dbReference type="EMBL" id="KAK0733906.1"/>
    </source>
</evidence>
<feature type="transmembrane region" description="Helical" evidence="1">
    <location>
        <begin position="130"/>
        <end position="154"/>
    </location>
</feature>